<dbReference type="PANTHER" id="PTHR12307">
    <property type="entry name" value="PROTEIN PHOSPHATASE 1 REGULATORY SUBUNIT"/>
    <property type="match status" value="1"/>
</dbReference>
<protein>
    <recommendedName>
        <fullName evidence="1">CBM21 domain-containing protein</fullName>
    </recommendedName>
</protein>
<accession>A0A8J6KD66</accession>
<dbReference type="Gene3D" id="2.60.40.2440">
    <property type="entry name" value="Carbohydrate binding type-21 domain"/>
    <property type="match status" value="1"/>
</dbReference>
<dbReference type="EMBL" id="WNTK01000002">
    <property type="protein sequence ID" value="KAG9488602.1"/>
    <property type="molecule type" value="Genomic_DNA"/>
</dbReference>
<dbReference type="GO" id="GO:0000164">
    <property type="term" value="C:protein phosphatase type 1 complex"/>
    <property type="evidence" value="ECO:0007669"/>
    <property type="project" value="TreeGrafter"/>
</dbReference>
<reference evidence="2" key="1">
    <citation type="thesis" date="2020" institute="ProQuest LLC" country="789 East Eisenhower Parkway, Ann Arbor, MI, USA">
        <title>Comparative Genomics and Chromosome Evolution.</title>
        <authorList>
            <person name="Mudd A.B."/>
        </authorList>
    </citation>
    <scope>NUCLEOTIDE SEQUENCE</scope>
    <source>
        <strain evidence="2">HN-11 Male</strain>
        <tissue evidence="2">Kidney and liver</tissue>
    </source>
</reference>
<organism evidence="2 3">
    <name type="scientific">Eleutherodactylus coqui</name>
    <name type="common">Puerto Rican coqui</name>
    <dbReference type="NCBI Taxonomy" id="57060"/>
    <lineage>
        <taxon>Eukaryota</taxon>
        <taxon>Metazoa</taxon>
        <taxon>Chordata</taxon>
        <taxon>Craniata</taxon>
        <taxon>Vertebrata</taxon>
        <taxon>Euteleostomi</taxon>
        <taxon>Amphibia</taxon>
        <taxon>Batrachia</taxon>
        <taxon>Anura</taxon>
        <taxon>Neobatrachia</taxon>
        <taxon>Hyloidea</taxon>
        <taxon>Eleutherodactylidae</taxon>
        <taxon>Eleutherodactylinae</taxon>
        <taxon>Eleutherodactylus</taxon>
        <taxon>Eleutherodactylus</taxon>
    </lineage>
</organism>
<dbReference type="GO" id="GO:2001069">
    <property type="term" value="F:glycogen binding"/>
    <property type="evidence" value="ECO:0007669"/>
    <property type="project" value="TreeGrafter"/>
</dbReference>
<dbReference type="AlphaFoldDB" id="A0A8J6KD66"/>
<evidence type="ECO:0000313" key="3">
    <source>
        <dbReference type="Proteomes" id="UP000770717"/>
    </source>
</evidence>
<keyword evidence="3" id="KW-1185">Reference proteome</keyword>
<dbReference type="PROSITE" id="PS51159">
    <property type="entry name" value="CBM21"/>
    <property type="match status" value="1"/>
</dbReference>
<evidence type="ECO:0000259" key="1">
    <source>
        <dbReference type="PROSITE" id="PS51159"/>
    </source>
</evidence>
<dbReference type="GO" id="GO:0005979">
    <property type="term" value="P:regulation of glycogen biosynthetic process"/>
    <property type="evidence" value="ECO:0007669"/>
    <property type="project" value="TreeGrafter"/>
</dbReference>
<feature type="domain" description="CBM21" evidence="1">
    <location>
        <begin position="104"/>
        <end position="209"/>
    </location>
</feature>
<evidence type="ECO:0000313" key="2">
    <source>
        <dbReference type="EMBL" id="KAG9488602.1"/>
    </source>
</evidence>
<dbReference type="Pfam" id="PF03370">
    <property type="entry name" value="CBM_21"/>
    <property type="match status" value="1"/>
</dbReference>
<dbReference type="Proteomes" id="UP000770717">
    <property type="component" value="Unassembled WGS sequence"/>
</dbReference>
<dbReference type="InterPro" id="IPR005036">
    <property type="entry name" value="CBM21_dom"/>
</dbReference>
<dbReference type="OrthoDB" id="1881at2759"/>
<dbReference type="GO" id="GO:0008157">
    <property type="term" value="F:protein phosphatase 1 binding"/>
    <property type="evidence" value="ECO:0007669"/>
    <property type="project" value="TreeGrafter"/>
</dbReference>
<sequence length="223" mass="25174">MPGDFSMCLCLSPPPPHQLCFPSAKSLRPCLAPTPRPTHPRKKGVVFADAVGLALTSVRHFSRQLFDEDPLVLALASLRVLRPLSNPMYTLDFQPPTQDYSGFRARLARKHVCLEQCAVQGAVVAGTVCVNNIGYEKRVTLRVSYDNWKSHYDLPCSYLHDPYGGGKTDTFSFRFPLPSGTQQAEFCICFWCQGTEYWDNNGGQNYIVNKETRIQTYTHNGYW</sequence>
<dbReference type="InterPro" id="IPR038175">
    <property type="entry name" value="CBM21_dom_sf"/>
</dbReference>
<name>A0A8J6KD66_ELECQ</name>
<comment type="caution">
    <text evidence="2">The sequence shown here is derived from an EMBL/GenBank/DDBJ whole genome shotgun (WGS) entry which is preliminary data.</text>
</comment>
<dbReference type="InterPro" id="IPR050782">
    <property type="entry name" value="PP1_regulatory_subunit_3"/>
</dbReference>
<gene>
    <name evidence="2" type="ORF">GDO78_004902</name>
</gene>
<dbReference type="PANTHER" id="PTHR12307:SF54">
    <property type="entry name" value="PROTEIN PHOSPHATASE 1 REGULATORY SUBUNIT 3C"/>
    <property type="match status" value="1"/>
</dbReference>
<proteinExistence type="predicted"/>